<name>G0UTI3_TRYCI</name>
<keyword evidence="3 4" id="KW-0067">ATP-binding</keyword>
<proteinExistence type="predicted"/>
<dbReference type="InterPro" id="IPR011009">
    <property type="entry name" value="Kinase-like_dom_sf"/>
</dbReference>
<feature type="domain" description="Protein kinase" evidence="6">
    <location>
        <begin position="735"/>
        <end position="980"/>
    </location>
</feature>
<dbReference type="SMART" id="SM00220">
    <property type="entry name" value="S_TKc"/>
    <property type="match status" value="1"/>
</dbReference>
<dbReference type="PANTHER" id="PTHR48012">
    <property type="entry name" value="STERILE20-LIKE KINASE, ISOFORM B-RELATED"/>
    <property type="match status" value="1"/>
</dbReference>
<dbReference type="FunFam" id="1.10.510.10:FF:001166">
    <property type="entry name" value="Protein kinase"/>
    <property type="match status" value="1"/>
</dbReference>
<dbReference type="SUPFAM" id="SSF55785">
    <property type="entry name" value="PYP-like sensor domain (PAS domain)"/>
    <property type="match status" value="1"/>
</dbReference>
<dbReference type="AlphaFoldDB" id="G0UTI3"/>
<keyword evidence="5" id="KW-1133">Transmembrane helix</keyword>
<keyword evidence="2 4" id="KW-0547">Nucleotide-binding</keyword>
<evidence type="ECO:0000256" key="4">
    <source>
        <dbReference type="PROSITE-ProRule" id="PRU10141"/>
    </source>
</evidence>
<feature type="transmembrane region" description="Helical" evidence="5">
    <location>
        <begin position="179"/>
        <end position="203"/>
    </location>
</feature>
<evidence type="ECO:0000313" key="7">
    <source>
        <dbReference type="EMBL" id="CCC92697.1"/>
    </source>
</evidence>
<gene>
    <name evidence="7" type="ORF">TCIL3000_9_920</name>
</gene>
<dbReference type="Pfam" id="PF00069">
    <property type="entry name" value="Pkinase"/>
    <property type="match status" value="1"/>
</dbReference>
<sequence length="1013" mass="112041">MLPHPILASDDDKHYVRESILSLPNDIASFFTSLEQIYTEGRSEEAKRAFATYHTIQTTFSVLCRVPASSFRSKDDNGNSYSELHERIHRMGHLFLSEVVVVGPQAIHWKVPVMRLAEEAAQQMRSAYIEFPFLSVLLRGAVSYNSVAFSLSIAVFVSSILLALVVLIAVPLLSPSTTVGLLVGTGAFFFLCLNSAGFIYLYVMSTKALQSLYTWILEERMHSVLLRSLTSRGDTRAVGPVDGVDPLQVTRGYNTRSGYYTIPYSNTLGYIEGKHVDAQVVMIGFDEKYRITRWNIGAEVMTGFLESGCLGKPLSDLVITPTGDVERDLAPLQVSSGEILKLKLRAFATVPVTLFTVAVPVLNQGGNLIGRMLICANVKDNLGEHRSYIRDYVISEVDLSLCKIVKRKTVAPEGLAVIRSLRSFLKYGFGKQVESLARGMLAEWEWTTSEQLLGQVLRLSPLGHRTLMDSVFPGTLCLHPSIPEVIASLLNNLDVPCNLRVQVLSSAANIFTLEVAASPVSAGVRSGVRTNDLREKLLFQLRNTCGSMCNDDEAIVLRFPCQITAALEDADDTTLKSTDALNERYVIDQTRAIVNCTVNVLTLITNLVDQHNISMILLKTMFVSLTSIRERCELEKRLQSSPNDIDVIVCDRGWLNSVKDLMISPSYNVIVVPIAEAGVSYGSEGFQYVINTPITSAEVRKILMDIGTAVSLRKNAATAQEERERILTLRQDSPWTKGKLLGRGSFGAVYEATSDLTGGKMAVKMFSFADDLDESINTLLNEIKIMCSLNHPNIVHYFHCERRENSVNLFMELCHCSLSDIIYGRKPKPPNLTVIKVLRQLLKALTYLHARGVAHRDVKPQNILLKDDVVKITDFGTARQGGGGEGVQGTLRYMAPEVYRGEAHSSPCDIWSVGCVAAELFDCPPTFMGDPHMLADIKNVDSCVNGLTVNPVLFEFLRMCFQLHPERRATAAVLLLHPLFSASCTAEVETLPDIFSKKKVYVSSLTITTQPVP</sequence>
<evidence type="ECO:0000256" key="5">
    <source>
        <dbReference type="SAM" id="Phobius"/>
    </source>
</evidence>
<dbReference type="InterPro" id="IPR008271">
    <property type="entry name" value="Ser/Thr_kinase_AS"/>
</dbReference>
<reference evidence="7" key="1">
    <citation type="journal article" date="2012" name="Proc. Natl. Acad. Sci. U.S.A.">
        <title>Antigenic diversity is generated by distinct evolutionary mechanisms in African trypanosome species.</title>
        <authorList>
            <person name="Jackson A.P."/>
            <person name="Berry A."/>
            <person name="Aslett M."/>
            <person name="Allison H.C."/>
            <person name="Burton P."/>
            <person name="Vavrova-Anderson J."/>
            <person name="Brown R."/>
            <person name="Browne H."/>
            <person name="Corton N."/>
            <person name="Hauser H."/>
            <person name="Gamble J."/>
            <person name="Gilderthorp R."/>
            <person name="Marcello L."/>
            <person name="McQuillan J."/>
            <person name="Otto T.D."/>
            <person name="Quail M.A."/>
            <person name="Sanders M.J."/>
            <person name="van Tonder A."/>
            <person name="Ginger M.L."/>
            <person name="Field M.C."/>
            <person name="Barry J.D."/>
            <person name="Hertz-Fowler C."/>
            <person name="Berriman M."/>
        </authorList>
    </citation>
    <scope>NUCLEOTIDE SEQUENCE</scope>
    <source>
        <strain evidence="7">IL3000</strain>
    </source>
</reference>
<dbReference type="CDD" id="cd06606">
    <property type="entry name" value="STKc_MAPKKK"/>
    <property type="match status" value="1"/>
</dbReference>
<accession>G0UTI3</accession>
<dbReference type="GO" id="GO:0005737">
    <property type="term" value="C:cytoplasm"/>
    <property type="evidence" value="ECO:0007669"/>
    <property type="project" value="TreeGrafter"/>
</dbReference>
<keyword evidence="5" id="KW-0472">Membrane</keyword>
<dbReference type="InterPro" id="IPR050629">
    <property type="entry name" value="STE20/SPS1-PAK"/>
</dbReference>
<dbReference type="PROSITE" id="PS00107">
    <property type="entry name" value="PROTEIN_KINASE_ATP"/>
    <property type="match status" value="1"/>
</dbReference>
<dbReference type="Gene3D" id="3.30.200.20">
    <property type="entry name" value="Phosphorylase Kinase, domain 1"/>
    <property type="match status" value="1"/>
</dbReference>
<dbReference type="VEuPathDB" id="TriTrypDB:TcIL3000_9_920"/>
<evidence type="ECO:0000256" key="1">
    <source>
        <dbReference type="ARBA" id="ARBA00012513"/>
    </source>
</evidence>
<feature type="transmembrane region" description="Helical" evidence="5">
    <location>
        <begin position="147"/>
        <end position="173"/>
    </location>
</feature>
<dbReference type="PROSITE" id="PS00108">
    <property type="entry name" value="PROTEIN_KINASE_ST"/>
    <property type="match status" value="1"/>
</dbReference>
<dbReference type="EC" id="2.7.11.1" evidence="1"/>
<dbReference type="Gene3D" id="3.30.450.20">
    <property type="entry name" value="PAS domain"/>
    <property type="match status" value="1"/>
</dbReference>
<organism evidence="7">
    <name type="scientific">Trypanosoma congolense (strain IL3000)</name>
    <dbReference type="NCBI Taxonomy" id="1068625"/>
    <lineage>
        <taxon>Eukaryota</taxon>
        <taxon>Discoba</taxon>
        <taxon>Euglenozoa</taxon>
        <taxon>Kinetoplastea</taxon>
        <taxon>Metakinetoplastina</taxon>
        <taxon>Trypanosomatida</taxon>
        <taxon>Trypanosomatidae</taxon>
        <taxon>Trypanosoma</taxon>
        <taxon>Nannomonas</taxon>
    </lineage>
</organism>
<dbReference type="InterPro" id="IPR035965">
    <property type="entry name" value="PAS-like_dom_sf"/>
</dbReference>
<keyword evidence="5" id="KW-0812">Transmembrane</keyword>
<evidence type="ECO:0000256" key="3">
    <source>
        <dbReference type="ARBA" id="ARBA00022840"/>
    </source>
</evidence>
<feature type="binding site" evidence="4">
    <location>
        <position position="764"/>
    </location>
    <ligand>
        <name>ATP</name>
        <dbReference type="ChEBI" id="CHEBI:30616"/>
    </ligand>
</feature>
<dbReference type="InterPro" id="IPR017441">
    <property type="entry name" value="Protein_kinase_ATP_BS"/>
</dbReference>
<dbReference type="Gene3D" id="1.10.510.10">
    <property type="entry name" value="Transferase(Phosphotransferase) domain 1"/>
    <property type="match status" value="1"/>
</dbReference>
<evidence type="ECO:0000259" key="6">
    <source>
        <dbReference type="PROSITE" id="PS50011"/>
    </source>
</evidence>
<evidence type="ECO:0000256" key="2">
    <source>
        <dbReference type="ARBA" id="ARBA00022741"/>
    </source>
</evidence>
<dbReference type="EMBL" id="HE575322">
    <property type="protein sequence ID" value="CCC92697.1"/>
    <property type="molecule type" value="Genomic_DNA"/>
</dbReference>
<dbReference type="PANTHER" id="PTHR48012:SF26">
    <property type="entry name" value="SERINE_THREONINE-PROTEIN KINASE DDB_G0283821-RELATED"/>
    <property type="match status" value="1"/>
</dbReference>
<dbReference type="SUPFAM" id="SSF56112">
    <property type="entry name" value="Protein kinase-like (PK-like)"/>
    <property type="match status" value="1"/>
</dbReference>
<dbReference type="InterPro" id="IPR000719">
    <property type="entry name" value="Prot_kinase_dom"/>
</dbReference>
<dbReference type="GO" id="GO:0005524">
    <property type="term" value="F:ATP binding"/>
    <property type="evidence" value="ECO:0007669"/>
    <property type="project" value="UniProtKB-UniRule"/>
</dbReference>
<dbReference type="GO" id="GO:0004674">
    <property type="term" value="F:protein serine/threonine kinase activity"/>
    <property type="evidence" value="ECO:0007669"/>
    <property type="project" value="UniProtKB-EC"/>
</dbReference>
<protein>
    <recommendedName>
        <fullName evidence="1">non-specific serine/threonine protein kinase</fullName>
        <ecNumber evidence="1">2.7.11.1</ecNumber>
    </recommendedName>
</protein>
<dbReference type="PROSITE" id="PS50011">
    <property type="entry name" value="PROTEIN_KINASE_DOM"/>
    <property type="match status" value="1"/>
</dbReference>